<dbReference type="GeneID" id="26100544"/>
<dbReference type="Pfam" id="PF05248">
    <property type="entry name" value="Adeno_E3A"/>
    <property type="match status" value="1"/>
</dbReference>
<evidence type="ECO:0000313" key="2">
    <source>
        <dbReference type="Proteomes" id="UP000099964"/>
    </source>
</evidence>
<dbReference type="RefSeq" id="YP_009174026.1">
    <property type="nucleotide sequence ID" value="NC_028103.1"/>
</dbReference>
<accession>A0A0M4MEW6</accession>
<dbReference type="InterPro" id="IPR007912">
    <property type="entry name" value="Adeno_E3A"/>
</dbReference>
<dbReference type="EMBL" id="KP329563">
    <property type="protein sequence ID" value="ALE30371.1"/>
    <property type="molecule type" value="Genomic_DNA"/>
</dbReference>
<organism evidence="1 2">
    <name type="scientific">Simian adenovirus 13</name>
    <dbReference type="NCBI Taxonomy" id="38432"/>
    <lineage>
        <taxon>Viruses</taxon>
        <taxon>Varidnaviria</taxon>
        <taxon>Bamfordvirae</taxon>
        <taxon>Preplasmiviricota</taxon>
        <taxon>Polisuviricotina</taxon>
        <taxon>Pharingeaviricetes</taxon>
        <taxon>Rowavirales</taxon>
        <taxon>Adenoviridae</taxon>
        <taxon>Mastadenovirus</taxon>
        <taxon>Mastadenovirus macacae</taxon>
        <taxon>Simian mastadenovirus D</taxon>
    </lineage>
</organism>
<dbReference type="OrthoDB" id="18141at10239"/>
<name>A0A0M4MEW6_9ADEN</name>
<proteinExistence type="predicted"/>
<dbReference type="KEGG" id="vg:26100544"/>
<keyword evidence="2" id="KW-1185">Reference proteome</keyword>
<sequence>MSNEFESLVDQARIRHLDHCRRHRCFVREHLQTVYFEHPESHPDGPCHGIYVIVDGSCDTHLVRYYSQRPLLVERQTGVTKITLTCICSQPGLHADLCCHLCARFNQLR</sequence>
<protein>
    <submittedName>
        <fullName evidence="1">12.5K</fullName>
    </submittedName>
</protein>
<reference evidence="1 2" key="1">
    <citation type="journal article" date="2015" name="Arch. Virol.">
        <title>Taxonomy proposal for Old World monkey adenoviruses: characterisation of several non-human, non-ape primate adenovirus lineages.</title>
        <authorList>
            <person name="Panto L."/>
            <person name="Podgorski I.I."/>
            <person name="Janoska M."/>
            <person name="Marko O."/>
            <person name="Harrach B."/>
        </authorList>
    </citation>
    <scope>NUCLEOTIDE SEQUENCE [LARGE SCALE GENOMIC DNA]</scope>
    <source>
        <strain evidence="1">P-9</strain>
    </source>
</reference>
<dbReference type="Proteomes" id="UP000099964">
    <property type="component" value="Segment"/>
</dbReference>
<evidence type="ECO:0000313" key="1">
    <source>
        <dbReference type="EMBL" id="ALE30371.1"/>
    </source>
</evidence>